<feature type="domain" description="Smf/DprA SLOG" evidence="3">
    <location>
        <begin position="79"/>
        <end position="288"/>
    </location>
</feature>
<sequence>MEEIRCLLWLVMIFGAGNPRIWKALHRYHSPQKAVEILRKPETDADLHLPEHTLRRIRQTGEDKVDEMLERCEKLRLSILWYGDAAYPEQLLSIVNPPVLLFYQGDSSLLQNHLLLTIVGTRNPAEYSLRVEKTICHDLVQMGFVPVTGYAAGIDITANLCALEADKPSIALMGCGLDVAYPKSHVNLKYEIAKHGLILSEFLPGTSPAPANFPLRNRVLSGLSMGTFVIQAPVRSGALITAENAMEQGRDVFCIPPADIFDKRYMGVIKYLRDGAIPVFDSRDIVYEYYTSHAHMIGAAALYGEDRDKSESSVMTLGEAEAKPKTPAKKPQVSVPEPPAEAEPDPVLDPMPEEELEGLAGEILSLLQKQDVMHMDQIAAELEVSMEELTTTLTELELYGKLERLPGKQFRCMR</sequence>
<dbReference type="InterPro" id="IPR057666">
    <property type="entry name" value="DrpA_SLOG"/>
</dbReference>
<feature type="domain" description="DprA winged helix" evidence="4">
    <location>
        <begin position="350"/>
        <end position="408"/>
    </location>
</feature>
<dbReference type="OrthoDB" id="9785707at2"/>
<evidence type="ECO:0000313" key="6">
    <source>
        <dbReference type="Proteomes" id="UP000016662"/>
    </source>
</evidence>
<dbReference type="Gene3D" id="3.40.50.450">
    <property type="match status" value="1"/>
</dbReference>
<feature type="compositionally biased region" description="Acidic residues" evidence="2">
    <location>
        <begin position="340"/>
        <end position="352"/>
    </location>
</feature>
<evidence type="ECO:0000313" key="5">
    <source>
        <dbReference type="EMBL" id="ERJ92534.1"/>
    </source>
</evidence>
<proteinExistence type="inferred from homology"/>
<dbReference type="eggNOG" id="COG0758">
    <property type="taxonomic scope" value="Bacteria"/>
</dbReference>
<gene>
    <name evidence="5" type="ORF">RUMCAL_02373</name>
</gene>
<dbReference type="Pfam" id="PF17782">
    <property type="entry name" value="WHD_DprA"/>
    <property type="match status" value="1"/>
</dbReference>
<dbReference type="RefSeq" id="WP_021680540.1">
    <property type="nucleotide sequence ID" value="NZ_KI260295.1"/>
</dbReference>
<name>U2LSW8_9FIRM</name>
<dbReference type="InterPro" id="IPR003488">
    <property type="entry name" value="DprA"/>
</dbReference>
<dbReference type="Pfam" id="PF02481">
    <property type="entry name" value="DNA_processg_A"/>
    <property type="match status" value="1"/>
</dbReference>
<dbReference type="SUPFAM" id="SSF102405">
    <property type="entry name" value="MCP/YpsA-like"/>
    <property type="match status" value="1"/>
</dbReference>
<dbReference type="NCBIfam" id="TIGR00732">
    <property type="entry name" value="dprA"/>
    <property type="match status" value="1"/>
</dbReference>
<dbReference type="Gene3D" id="1.10.10.10">
    <property type="entry name" value="Winged helix-like DNA-binding domain superfamily/Winged helix DNA-binding domain"/>
    <property type="match status" value="1"/>
</dbReference>
<comment type="caution">
    <text evidence="5">The sequence shown here is derived from an EMBL/GenBank/DDBJ whole genome shotgun (WGS) entry which is preliminary data.</text>
</comment>
<comment type="similarity">
    <text evidence="1">Belongs to the DprA/Smf family.</text>
</comment>
<dbReference type="PANTHER" id="PTHR43022:SF1">
    <property type="entry name" value="PROTEIN SMF"/>
    <property type="match status" value="1"/>
</dbReference>
<protein>
    <submittedName>
        <fullName evidence="5">DNA protecting protein DprA</fullName>
    </submittedName>
</protein>
<reference evidence="5 6" key="1">
    <citation type="submission" date="2013-07" db="EMBL/GenBank/DDBJ databases">
        <authorList>
            <person name="Weinstock G."/>
            <person name="Sodergren E."/>
            <person name="Wylie T."/>
            <person name="Fulton L."/>
            <person name="Fulton R."/>
            <person name="Fronick C."/>
            <person name="O'Laughlin M."/>
            <person name="Godfrey J."/>
            <person name="Miner T."/>
            <person name="Herter B."/>
            <person name="Appelbaum E."/>
            <person name="Cordes M."/>
            <person name="Lek S."/>
            <person name="Wollam A."/>
            <person name="Pepin K.H."/>
            <person name="Palsikar V.B."/>
            <person name="Mitreva M."/>
            <person name="Wilson R.K."/>
        </authorList>
    </citation>
    <scope>NUCLEOTIDE SEQUENCE [LARGE SCALE GENOMIC DNA]</scope>
    <source>
        <strain evidence="5 6">ATCC 27760</strain>
    </source>
</reference>
<dbReference type="PANTHER" id="PTHR43022">
    <property type="entry name" value="PROTEIN SMF"/>
    <property type="match status" value="1"/>
</dbReference>
<keyword evidence="6" id="KW-1185">Reference proteome</keyword>
<dbReference type="Proteomes" id="UP000016662">
    <property type="component" value="Unassembled WGS sequence"/>
</dbReference>
<evidence type="ECO:0000259" key="3">
    <source>
        <dbReference type="Pfam" id="PF02481"/>
    </source>
</evidence>
<evidence type="ECO:0000256" key="1">
    <source>
        <dbReference type="ARBA" id="ARBA00006525"/>
    </source>
</evidence>
<dbReference type="InterPro" id="IPR041614">
    <property type="entry name" value="DprA_WH"/>
</dbReference>
<dbReference type="HOGENOM" id="CLU_029601_0_3_9"/>
<dbReference type="STRING" id="411473.RUMCAL_02373"/>
<feature type="region of interest" description="Disordered" evidence="2">
    <location>
        <begin position="312"/>
        <end position="352"/>
    </location>
</feature>
<organism evidence="5 6">
    <name type="scientific">Ruminococcus callidus ATCC 27760</name>
    <dbReference type="NCBI Taxonomy" id="411473"/>
    <lineage>
        <taxon>Bacteria</taxon>
        <taxon>Bacillati</taxon>
        <taxon>Bacillota</taxon>
        <taxon>Clostridia</taxon>
        <taxon>Eubacteriales</taxon>
        <taxon>Oscillospiraceae</taxon>
        <taxon>Ruminococcus</taxon>
    </lineage>
</organism>
<evidence type="ECO:0000256" key="2">
    <source>
        <dbReference type="SAM" id="MobiDB-lite"/>
    </source>
</evidence>
<accession>U2LSW8</accession>
<dbReference type="PATRIC" id="fig|411473.3.peg.1971"/>
<dbReference type="EMBL" id="AWVF01000292">
    <property type="protein sequence ID" value="ERJ92534.1"/>
    <property type="molecule type" value="Genomic_DNA"/>
</dbReference>
<dbReference type="GO" id="GO:0009294">
    <property type="term" value="P:DNA-mediated transformation"/>
    <property type="evidence" value="ECO:0007669"/>
    <property type="project" value="InterPro"/>
</dbReference>
<dbReference type="InterPro" id="IPR036388">
    <property type="entry name" value="WH-like_DNA-bd_sf"/>
</dbReference>
<evidence type="ECO:0000259" key="4">
    <source>
        <dbReference type="Pfam" id="PF17782"/>
    </source>
</evidence>
<dbReference type="AlphaFoldDB" id="U2LSW8"/>